<dbReference type="Gene3D" id="1.10.150.900">
    <property type="match status" value="1"/>
</dbReference>
<feature type="binding site" evidence="15">
    <location>
        <position position="100"/>
    </location>
    <ligand>
        <name>Zn(2+)</name>
        <dbReference type="ChEBI" id="CHEBI:29105"/>
        <label>1</label>
    </ligand>
</feature>
<evidence type="ECO:0000256" key="9">
    <source>
        <dbReference type="ARBA" id="ARBA00022833"/>
    </source>
</evidence>
<dbReference type="GO" id="GO:0008777">
    <property type="term" value="F:acetylornithine deacetylase activity"/>
    <property type="evidence" value="ECO:0007669"/>
    <property type="project" value="TreeGrafter"/>
</dbReference>
<name>A0A318D2Z2_9GAMM</name>
<feature type="active site" description="Proton acceptor" evidence="15">
    <location>
        <position position="167"/>
    </location>
</feature>
<dbReference type="InterPro" id="IPR001261">
    <property type="entry name" value="ArgE/DapE_CS"/>
</dbReference>
<dbReference type="GO" id="GO:0019877">
    <property type="term" value="P:diaminopimelate biosynthetic process"/>
    <property type="evidence" value="ECO:0007669"/>
    <property type="project" value="UniProtKB-UniRule"/>
</dbReference>
<evidence type="ECO:0000313" key="18">
    <source>
        <dbReference type="Proteomes" id="UP000247689"/>
    </source>
</evidence>
<dbReference type="InterPro" id="IPR005941">
    <property type="entry name" value="DapE_proteobac"/>
</dbReference>
<comment type="subunit">
    <text evidence="3 15">Homodimer.</text>
</comment>
<comment type="catalytic activity">
    <reaction evidence="14 15">
        <text>N-succinyl-(2S,6S)-2,6-diaminopimelate + H2O = (2S,6S)-2,6-diaminopimelate + succinate</text>
        <dbReference type="Rhea" id="RHEA:22608"/>
        <dbReference type="ChEBI" id="CHEBI:15377"/>
        <dbReference type="ChEBI" id="CHEBI:30031"/>
        <dbReference type="ChEBI" id="CHEBI:57609"/>
        <dbReference type="ChEBI" id="CHEBI:58087"/>
        <dbReference type="EC" id="3.5.1.18"/>
    </reaction>
</comment>
<dbReference type="HAMAP" id="MF_01690">
    <property type="entry name" value="DapE"/>
    <property type="match status" value="1"/>
</dbReference>
<keyword evidence="8 15" id="KW-0378">Hydrolase</keyword>
<evidence type="ECO:0000256" key="10">
    <source>
        <dbReference type="ARBA" id="ARBA00022915"/>
    </source>
</evidence>
<dbReference type="NCBIfam" id="NF009557">
    <property type="entry name" value="PRK13009.1"/>
    <property type="match status" value="1"/>
</dbReference>
<keyword evidence="12 15" id="KW-0170">Cobalt</keyword>
<evidence type="ECO:0000313" key="17">
    <source>
        <dbReference type="EMBL" id="PXF63183.1"/>
    </source>
</evidence>
<dbReference type="GO" id="GO:0008270">
    <property type="term" value="F:zinc ion binding"/>
    <property type="evidence" value="ECO:0007669"/>
    <property type="project" value="UniProtKB-UniRule"/>
</dbReference>
<evidence type="ECO:0000259" key="16">
    <source>
        <dbReference type="Pfam" id="PF07687"/>
    </source>
</evidence>
<evidence type="ECO:0000256" key="8">
    <source>
        <dbReference type="ARBA" id="ARBA00022801"/>
    </source>
</evidence>
<dbReference type="Pfam" id="PF01546">
    <property type="entry name" value="Peptidase_M20"/>
    <property type="match status" value="1"/>
</dbReference>
<dbReference type="Gene3D" id="3.40.630.10">
    <property type="entry name" value="Zn peptidases"/>
    <property type="match status" value="1"/>
</dbReference>
<keyword evidence="11 15" id="KW-0457">Lysine biosynthesis</keyword>
<dbReference type="OrthoDB" id="9809784at2"/>
<comment type="pathway">
    <text evidence="1 15">Amino-acid biosynthesis; L-lysine biosynthesis via DAP pathway; LL-2,6-diaminopimelate from (S)-tetrahydrodipicolinate (succinylase route): step 3/3.</text>
</comment>
<keyword evidence="18" id="KW-1185">Reference proteome</keyword>
<dbReference type="GO" id="GO:0050897">
    <property type="term" value="F:cobalt ion binding"/>
    <property type="evidence" value="ECO:0007669"/>
    <property type="project" value="UniProtKB-UniRule"/>
</dbReference>
<dbReference type="PANTHER" id="PTHR43808">
    <property type="entry name" value="ACETYLORNITHINE DEACETYLASE"/>
    <property type="match status" value="1"/>
</dbReference>
<dbReference type="NCBIfam" id="TIGR01246">
    <property type="entry name" value="dapE_proteo"/>
    <property type="match status" value="1"/>
</dbReference>
<dbReference type="GO" id="GO:0009089">
    <property type="term" value="P:lysine biosynthetic process via diaminopimelate"/>
    <property type="evidence" value="ECO:0007669"/>
    <property type="project" value="UniProtKB-UniRule"/>
</dbReference>
<feature type="binding site" evidence="15">
    <location>
        <position position="133"/>
    </location>
    <ligand>
        <name>Zn(2+)</name>
        <dbReference type="ChEBI" id="CHEBI:29105"/>
        <label>2</label>
    </ligand>
</feature>
<feature type="binding site" evidence="15">
    <location>
        <position position="196"/>
    </location>
    <ligand>
        <name>Zn(2+)</name>
        <dbReference type="ChEBI" id="CHEBI:29105"/>
        <label>1</label>
    </ligand>
</feature>
<evidence type="ECO:0000256" key="7">
    <source>
        <dbReference type="ARBA" id="ARBA00022723"/>
    </source>
</evidence>
<comment type="caution">
    <text evidence="17">The sequence shown here is derived from an EMBL/GenBank/DDBJ whole genome shotgun (WGS) entry which is preliminary data.</text>
</comment>
<reference evidence="17 18" key="1">
    <citation type="submission" date="2018-05" db="EMBL/GenBank/DDBJ databases">
        <title>Kangiella spongicola genome sequence.</title>
        <authorList>
            <person name="Maclea K.S."/>
            <person name="Goen A.E."/>
            <person name="Kelley C."/>
            <person name="Underriner A."/>
            <person name="Silverwood T."/>
            <person name="Trachtenberg A.M."/>
        </authorList>
    </citation>
    <scope>NUCLEOTIDE SEQUENCE [LARGE SCALE GENOMIC DNA]</scope>
    <source>
        <strain evidence="17 18">ATCC BAA-2076</strain>
    </source>
</reference>
<dbReference type="InterPro" id="IPR050072">
    <property type="entry name" value="Peptidase_M20A"/>
</dbReference>
<comment type="cofactor">
    <cofactor evidence="15">
        <name>Zn(2+)</name>
        <dbReference type="ChEBI" id="CHEBI:29105"/>
    </cofactor>
    <cofactor evidence="15">
        <name>Co(2+)</name>
        <dbReference type="ChEBI" id="CHEBI:48828"/>
    </cofactor>
    <text evidence="15">Binds 2 Zn(2+) or Co(2+) ions per subunit.</text>
</comment>
<feature type="active site" evidence="15">
    <location>
        <position position="102"/>
    </location>
</feature>
<feature type="binding site" evidence="15">
    <location>
        <position position="168"/>
    </location>
    <ligand>
        <name>Zn(2+)</name>
        <dbReference type="ChEBI" id="CHEBI:29105"/>
        <label>2</label>
    </ligand>
</feature>
<accession>A0A318D2Z2</accession>
<comment type="function">
    <text evidence="15">Catalyzes the hydrolysis of N-succinyl-L,L-diaminopimelic acid (SDAP), forming succinate and LL-2,6-diaminopimelate (DAP), an intermediate involved in the bacterial biosynthesis of lysine and meso-diaminopimelic acid, an essential component of bacterial cell walls.</text>
</comment>
<evidence type="ECO:0000256" key="5">
    <source>
        <dbReference type="ARBA" id="ARBA00022391"/>
    </source>
</evidence>
<dbReference type="GO" id="GO:0009014">
    <property type="term" value="F:succinyl-diaminopimelate desuccinylase activity"/>
    <property type="evidence" value="ECO:0007669"/>
    <property type="project" value="UniProtKB-UniRule"/>
</dbReference>
<feature type="binding site" evidence="15">
    <location>
        <position position="133"/>
    </location>
    <ligand>
        <name>Zn(2+)</name>
        <dbReference type="ChEBI" id="CHEBI:29105"/>
        <label>1</label>
    </ligand>
</feature>
<dbReference type="InterPro" id="IPR011650">
    <property type="entry name" value="Peptidase_M20_dimer"/>
</dbReference>
<dbReference type="RefSeq" id="WP_110200986.1">
    <property type="nucleotide sequence ID" value="NZ_QICH01000002.1"/>
</dbReference>
<protein>
    <recommendedName>
        <fullName evidence="5 15">Succinyl-diaminopimelate desuccinylase</fullName>
        <shortName evidence="15">SDAP desuccinylase</shortName>
        <ecNumber evidence="4 15">3.5.1.18</ecNumber>
    </recommendedName>
    <alternativeName>
        <fullName evidence="13 15">N-succinyl-LL-2,6-diaminoheptanedioate amidohydrolase</fullName>
    </alternativeName>
</protein>
<dbReference type="EC" id="3.5.1.18" evidence="4 15"/>
<evidence type="ECO:0000256" key="15">
    <source>
        <dbReference type="HAMAP-Rule" id="MF_01690"/>
    </source>
</evidence>
<dbReference type="EMBL" id="QICH01000002">
    <property type="protein sequence ID" value="PXF63183.1"/>
    <property type="molecule type" value="Genomic_DNA"/>
</dbReference>
<keyword evidence="6 15" id="KW-0028">Amino-acid biosynthesis</keyword>
<dbReference type="GO" id="GO:0006526">
    <property type="term" value="P:L-arginine biosynthetic process"/>
    <property type="evidence" value="ECO:0007669"/>
    <property type="project" value="TreeGrafter"/>
</dbReference>
<evidence type="ECO:0000256" key="14">
    <source>
        <dbReference type="ARBA" id="ARBA00051301"/>
    </source>
</evidence>
<evidence type="ECO:0000256" key="11">
    <source>
        <dbReference type="ARBA" id="ARBA00023154"/>
    </source>
</evidence>
<organism evidence="17 18">
    <name type="scientific">Kangiella spongicola</name>
    <dbReference type="NCBI Taxonomy" id="796379"/>
    <lineage>
        <taxon>Bacteria</taxon>
        <taxon>Pseudomonadati</taxon>
        <taxon>Pseudomonadota</taxon>
        <taxon>Gammaproteobacteria</taxon>
        <taxon>Kangiellales</taxon>
        <taxon>Kangiellaceae</taxon>
        <taxon>Kangiella</taxon>
    </lineage>
</organism>
<keyword evidence="9 15" id="KW-0862">Zinc</keyword>
<evidence type="ECO:0000256" key="2">
    <source>
        <dbReference type="ARBA" id="ARBA00006746"/>
    </source>
</evidence>
<sequence>MFKSFKGLPDLPYAVAPVEQHNLEKQALGEKYQSDILDLIQALIRKPSITPKDEGCSQLLEQRLGAIGFQTEYFNKNQVTNLWAKRGQSKGAPAVVFSGHTDVVPPGQNAHWHTGPFEPTIKDGMIYGRGASDMKGSLAAMIVAAEHFIAQYPEHRGSIGFMFTSDEEGDAVDGTKHIVHTLKQRREGIDFAIVGEPTTDKNLGDSIRIGRRGSINGKITIKGKQGHVGYPEQLINPIHNSSKLIHKLATKRWDMPSRYFPSTSFQLVKVHSESGAMNVTPATLEMVFNFRYSPRNSFEKIKSYVEKKAQKYGLEAQFEWEHEASPYLTRRGKLRKTVQKVIQQESQIKTKLTTGGGISDGRYIKQLATQVIELGPCNKTIHQANECVSVSELNRLCHMYYRLLEELLVKVVDKN</sequence>
<evidence type="ECO:0000256" key="4">
    <source>
        <dbReference type="ARBA" id="ARBA00011921"/>
    </source>
</evidence>
<dbReference type="Gene3D" id="3.30.70.360">
    <property type="match status" value="1"/>
</dbReference>
<dbReference type="SUPFAM" id="SSF53187">
    <property type="entry name" value="Zn-dependent exopeptidases"/>
    <property type="match status" value="1"/>
</dbReference>
<evidence type="ECO:0000256" key="12">
    <source>
        <dbReference type="ARBA" id="ARBA00023285"/>
    </source>
</evidence>
<dbReference type="Pfam" id="PF07687">
    <property type="entry name" value="M20_dimer"/>
    <property type="match status" value="1"/>
</dbReference>
<dbReference type="CDD" id="cd03891">
    <property type="entry name" value="M20_DapE_proteobac"/>
    <property type="match status" value="1"/>
</dbReference>
<dbReference type="InterPro" id="IPR036264">
    <property type="entry name" value="Bact_exopeptidase_dim_dom"/>
</dbReference>
<dbReference type="AlphaFoldDB" id="A0A318D2Z2"/>
<evidence type="ECO:0000256" key="6">
    <source>
        <dbReference type="ARBA" id="ARBA00022605"/>
    </source>
</evidence>
<evidence type="ECO:0000256" key="1">
    <source>
        <dbReference type="ARBA" id="ARBA00005130"/>
    </source>
</evidence>
<dbReference type="Proteomes" id="UP000247689">
    <property type="component" value="Unassembled WGS sequence"/>
</dbReference>
<feature type="domain" description="Peptidase M20 dimerisation" evidence="16">
    <location>
        <begin position="209"/>
        <end position="313"/>
    </location>
</feature>
<keyword evidence="7 15" id="KW-0479">Metal-binding</keyword>
<keyword evidence="10 15" id="KW-0220">Diaminopimelate biosynthesis</keyword>
<dbReference type="UniPathway" id="UPA00034">
    <property type="reaction ID" value="UER00021"/>
</dbReference>
<comment type="similarity">
    <text evidence="2 15">Belongs to the peptidase M20A family. DapE subfamily.</text>
</comment>
<evidence type="ECO:0000256" key="3">
    <source>
        <dbReference type="ARBA" id="ARBA00011738"/>
    </source>
</evidence>
<proteinExistence type="inferred from homology"/>
<dbReference type="PROSITE" id="PS00759">
    <property type="entry name" value="ARGE_DAPE_CPG2_2"/>
    <property type="match status" value="1"/>
</dbReference>
<dbReference type="InterPro" id="IPR002933">
    <property type="entry name" value="Peptidase_M20"/>
</dbReference>
<feature type="binding site" evidence="15">
    <location>
        <position position="382"/>
    </location>
    <ligand>
        <name>Zn(2+)</name>
        <dbReference type="ChEBI" id="CHEBI:29105"/>
        <label>2</label>
    </ligand>
</feature>
<gene>
    <name evidence="15" type="primary">dapE</name>
    <name evidence="17" type="ORF">DL796_06975</name>
</gene>
<evidence type="ECO:0000256" key="13">
    <source>
        <dbReference type="ARBA" id="ARBA00031891"/>
    </source>
</evidence>
<dbReference type="PANTHER" id="PTHR43808:SF31">
    <property type="entry name" value="N-ACETYL-L-CITRULLINE DEACETYLASE"/>
    <property type="match status" value="1"/>
</dbReference>
<dbReference type="SUPFAM" id="SSF55031">
    <property type="entry name" value="Bacterial exopeptidase dimerisation domain"/>
    <property type="match status" value="1"/>
</dbReference>